<reference evidence="7 8" key="1">
    <citation type="submission" date="2018-05" db="EMBL/GenBank/DDBJ databases">
        <title>Genome sequencing and assembly of the regulated plant pathogen Lachnellula willkommii and related sister species for the development of diagnostic species identification markers.</title>
        <authorList>
            <person name="Giroux E."/>
            <person name="Bilodeau G."/>
        </authorList>
    </citation>
    <scope>NUCLEOTIDE SEQUENCE [LARGE SCALE GENOMIC DNA]</scope>
    <source>
        <strain evidence="7 8">CBS 268.59</strain>
    </source>
</reference>
<evidence type="ECO:0000256" key="5">
    <source>
        <dbReference type="ARBA" id="ARBA00023136"/>
    </source>
</evidence>
<evidence type="ECO:0000256" key="2">
    <source>
        <dbReference type="ARBA" id="ARBA00022448"/>
    </source>
</evidence>
<feature type="transmembrane region" description="Helical" evidence="6">
    <location>
        <begin position="79"/>
        <end position="100"/>
    </location>
</feature>
<evidence type="ECO:0000256" key="1">
    <source>
        <dbReference type="ARBA" id="ARBA00004141"/>
    </source>
</evidence>
<keyword evidence="8" id="KW-1185">Reference proteome</keyword>
<gene>
    <name evidence="7" type="primary">aap-2</name>
    <name evidence="7" type="ORF">LSUE1_G003106</name>
</gene>
<dbReference type="GO" id="GO:0022857">
    <property type="term" value="F:transmembrane transporter activity"/>
    <property type="evidence" value="ECO:0007669"/>
    <property type="project" value="InterPro"/>
</dbReference>
<keyword evidence="4 6" id="KW-1133">Transmembrane helix</keyword>
<keyword evidence="5 6" id="KW-0472">Membrane</keyword>
<evidence type="ECO:0000256" key="3">
    <source>
        <dbReference type="ARBA" id="ARBA00022692"/>
    </source>
</evidence>
<dbReference type="GO" id="GO:0016020">
    <property type="term" value="C:membrane"/>
    <property type="evidence" value="ECO:0007669"/>
    <property type="project" value="UniProtKB-SubCell"/>
</dbReference>
<dbReference type="EMBL" id="QGMK01000166">
    <property type="protein sequence ID" value="TVY83674.1"/>
    <property type="molecule type" value="Genomic_DNA"/>
</dbReference>
<proteinExistence type="predicted"/>
<feature type="transmembrane region" description="Helical" evidence="6">
    <location>
        <begin position="47"/>
        <end position="67"/>
    </location>
</feature>
<organism evidence="7 8">
    <name type="scientific">Lachnellula suecica</name>
    <dbReference type="NCBI Taxonomy" id="602035"/>
    <lineage>
        <taxon>Eukaryota</taxon>
        <taxon>Fungi</taxon>
        <taxon>Dikarya</taxon>
        <taxon>Ascomycota</taxon>
        <taxon>Pezizomycotina</taxon>
        <taxon>Leotiomycetes</taxon>
        <taxon>Helotiales</taxon>
        <taxon>Lachnaceae</taxon>
        <taxon>Lachnellula</taxon>
    </lineage>
</organism>
<evidence type="ECO:0000313" key="7">
    <source>
        <dbReference type="EMBL" id="TVY83674.1"/>
    </source>
</evidence>
<dbReference type="Pfam" id="PF13520">
    <property type="entry name" value="AA_permease_2"/>
    <property type="match status" value="1"/>
</dbReference>
<dbReference type="AlphaFoldDB" id="A0A8T9CIU4"/>
<feature type="transmembrane region" description="Helical" evidence="6">
    <location>
        <begin position="6"/>
        <end position="27"/>
    </location>
</feature>
<keyword evidence="3 6" id="KW-0812">Transmembrane</keyword>
<accession>A0A8T9CIU4</accession>
<dbReference type="Proteomes" id="UP000469558">
    <property type="component" value="Unassembled WGS sequence"/>
</dbReference>
<protein>
    <submittedName>
        <fullName evidence="7">Amino-acid permease</fullName>
    </submittedName>
</protein>
<evidence type="ECO:0000313" key="8">
    <source>
        <dbReference type="Proteomes" id="UP000469558"/>
    </source>
</evidence>
<dbReference type="OrthoDB" id="4476201at2759"/>
<dbReference type="PANTHER" id="PTHR45649:SF14">
    <property type="entry name" value="GABA PERMEASE"/>
    <property type="match status" value="1"/>
</dbReference>
<keyword evidence="2" id="KW-0813">Transport</keyword>
<name>A0A8T9CIU4_9HELO</name>
<evidence type="ECO:0000256" key="6">
    <source>
        <dbReference type="SAM" id="Phobius"/>
    </source>
</evidence>
<dbReference type="InterPro" id="IPR002293">
    <property type="entry name" value="AA/rel_permease1"/>
</dbReference>
<sequence>MKSSAFNAILSASVVALGVSYGLPIAINCIRGRKMLPDWRPFKLSPLVGWVANLIGLAYVIVTTVLFLFPPDLPVTGSNMNYCVVVFAIILIVSIIQWFVDGKKNFTGPRVNIENLQNGEVVGVEPVISSENYDAAEGKELK</sequence>
<dbReference type="PANTHER" id="PTHR45649">
    <property type="entry name" value="AMINO-ACID PERMEASE BAT1"/>
    <property type="match status" value="1"/>
</dbReference>
<evidence type="ECO:0000256" key="4">
    <source>
        <dbReference type="ARBA" id="ARBA00022989"/>
    </source>
</evidence>
<comment type="subcellular location">
    <subcellularLocation>
        <location evidence="1">Membrane</location>
        <topology evidence="1">Multi-pass membrane protein</topology>
    </subcellularLocation>
</comment>
<comment type="caution">
    <text evidence="7">The sequence shown here is derived from an EMBL/GenBank/DDBJ whole genome shotgun (WGS) entry which is preliminary data.</text>
</comment>